<keyword evidence="1" id="KW-1003">Cell membrane</keyword>
<keyword evidence="14" id="KW-1185">Reference proteome</keyword>
<dbReference type="PANTHER" id="PTHR10849">
    <property type="entry name" value="NADH DEHYDROGENASE UBIQUINONE IRON-SULFUR PROTEIN 8, MITOCHONDRIAL"/>
    <property type="match status" value="1"/>
</dbReference>
<gene>
    <name evidence="13" type="primary">nuoI_3</name>
    <name evidence="13" type="ORF">GF1_31200</name>
</gene>
<keyword evidence="9" id="KW-0520">NAD</keyword>
<dbReference type="PROSITE" id="PS00198">
    <property type="entry name" value="4FE4S_FER_1"/>
    <property type="match status" value="1"/>
</dbReference>
<evidence type="ECO:0000256" key="1">
    <source>
        <dbReference type="ARBA" id="ARBA00022475"/>
    </source>
</evidence>
<evidence type="ECO:0000256" key="5">
    <source>
        <dbReference type="ARBA" id="ARBA00022737"/>
    </source>
</evidence>
<evidence type="ECO:0000256" key="7">
    <source>
        <dbReference type="ARBA" id="ARBA00023004"/>
    </source>
</evidence>
<dbReference type="SUPFAM" id="SSF54862">
    <property type="entry name" value="4Fe-4S ferredoxins"/>
    <property type="match status" value="1"/>
</dbReference>
<protein>
    <submittedName>
        <fullName evidence="13">NADH-quinone oxidoreductase subunit I</fullName>
    </submittedName>
</protein>
<keyword evidence="7" id="KW-0408">Iron</keyword>
<dbReference type="Pfam" id="PF12838">
    <property type="entry name" value="Fer4_7"/>
    <property type="match status" value="1"/>
</dbReference>
<evidence type="ECO:0000313" key="14">
    <source>
        <dbReference type="Proteomes" id="UP001063350"/>
    </source>
</evidence>
<evidence type="ECO:0000256" key="8">
    <source>
        <dbReference type="ARBA" id="ARBA00023014"/>
    </source>
</evidence>
<dbReference type="KEGG" id="ddu:GF1_31200"/>
<evidence type="ECO:0000256" key="2">
    <source>
        <dbReference type="ARBA" id="ARBA00022485"/>
    </source>
</evidence>
<keyword evidence="2" id="KW-0004">4Fe-4S</keyword>
<dbReference type="RefSeq" id="WP_267927463.1">
    <property type="nucleotide sequence ID" value="NZ_AP024233.1"/>
</dbReference>
<dbReference type="PANTHER" id="PTHR10849:SF24">
    <property type="entry name" value="NADH-QUINONE OXIDOREDUCTASE SUBUNIT I 2"/>
    <property type="match status" value="1"/>
</dbReference>
<dbReference type="Gene3D" id="3.30.70.3270">
    <property type="match status" value="1"/>
</dbReference>
<dbReference type="GO" id="GO:0051539">
    <property type="term" value="F:4 iron, 4 sulfur cluster binding"/>
    <property type="evidence" value="ECO:0007669"/>
    <property type="project" value="UniProtKB-KW"/>
</dbReference>
<dbReference type="Proteomes" id="UP001063350">
    <property type="component" value="Chromosome"/>
</dbReference>
<keyword evidence="11" id="KW-0472">Membrane</keyword>
<dbReference type="EMBL" id="AP024233">
    <property type="protein sequence ID" value="BCO10744.1"/>
    <property type="molecule type" value="Genomic_DNA"/>
</dbReference>
<evidence type="ECO:0000256" key="11">
    <source>
        <dbReference type="ARBA" id="ARBA00023136"/>
    </source>
</evidence>
<evidence type="ECO:0000256" key="4">
    <source>
        <dbReference type="ARBA" id="ARBA00022723"/>
    </source>
</evidence>
<evidence type="ECO:0000259" key="12">
    <source>
        <dbReference type="PROSITE" id="PS51379"/>
    </source>
</evidence>
<keyword evidence="6" id="KW-1278">Translocase</keyword>
<dbReference type="AlphaFoldDB" id="A0A915XJD1"/>
<evidence type="ECO:0000256" key="9">
    <source>
        <dbReference type="ARBA" id="ARBA00023027"/>
    </source>
</evidence>
<name>A0A915XJD1_9BACT</name>
<dbReference type="GO" id="GO:0016651">
    <property type="term" value="F:oxidoreductase activity, acting on NAD(P)H"/>
    <property type="evidence" value="ECO:0007669"/>
    <property type="project" value="InterPro"/>
</dbReference>
<reference evidence="13" key="1">
    <citation type="submission" date="2020-12" db="EMBL/GenBank/DDBJ databases">
        <title>Desulfobium dissulfuricans gen. nov., sp. nov., a novel mesophilic, sulfate-reducing bacterium isolated from a deep-sea hydrothermal vent.</title>
        <authorList>
            <person name="Hashimoto Y."/>
            <person name="Tame A."/>
            <person name="Sawayama S."/>
            <person name="Miyazaki J."/>
            <person name="Takai K."/>
            <person name="Nakagawa S."/>
        </authorList>
    </citation>
    <scope>NUCLEOTIDE SEQUENCE</scope>
    <source>
        <strain evidence="13">GF1</strain>
    </source>
</reference>
<keyword evidence="4" id="KW-0479">Metal-binding</keyword>
<keyword evidence="5" id="KW-0677">Repeat</keyword>
<dbReference type="InterPro" id="IPR017896">
    <property type="entry name" value="4Fe4S_Fe-S-bd"/>
</dbReference>
<evidence type="ECO:0000313" key="13">
    <source>
        <dbReference type="EMBL" id="BCO10744.1"/>
    </source>
</evidence>
<proteinExistence type="predicted"/>
<feature type="domain" description="4Fe-4S ferredoxin-type" evidence="12">
    <location>
        <begin position="56"/>
        <end position="85"/>
    </location>
</feature>
<dbReference type="GO" id="GO:0048038">
    <property type="term" value="F:quinone binding"/>
    <property type="evidence" value="ECO:0007669"/>
    <property type="project" value="UniProtKB-KW"/>
</dbReference>
<dbReference type="InterPro" id="IPR010226">
    <property type="entry name" value="NADH_quinone_OxRdtase_chainI"/>
</dbReference>
<sequence>MMECCYVKDIVKGFFSLLVGMRVTIQNMVTTPHTVQWPRETAPLPPRFRGHISMIPDERTRYPKCFACGTCARNCPSGCITVSGRKPEGAKKKVADRFLLDFTKCSLCGLCVESCPVEALEFSRDYSLADYTDREYREMDLLSDLISPFYS</sequence>
<dbReference type="PROSITE" id="PS51379">
    <property type="entry name" value="4FE4S_FER_2"/>
    <property type="match status" value="2"/>
</dbReference>
<keyword evidence="10" id="KW-0830">Ubiquinone</keyword>
<accession>A0A915XJD1</accession>
<dbReference type="InterPro" id="IPR017900">
    <property type="entry name" value="4Fe4S_Fe_S_CS"/>
</dbReference>
<evidence type="ECO:0000256" key="3">
    <source>
        <dbReference type="ARBA" id="ARBA00022719"/>
    </source>
</evidence>
<feature type="domain" description="4Fe-4S ferredoxin-type" evidence="12">
    <location>
        <begin position="96"/>
        <end position="125"/>
    </location>
</feature>
<dbReference type="GO" id="GO:0046872">
    <property type="term" value="F:metal ion binding"/>
    <property type="evidence" value="ECO:0007669"/>
    <property type="project" value="UniProtKB-KW"/>
</dbReference>
<evidence type="ECO:0000256" key="6">
    <source>
        <dbReference type="ARBA" id="ARBA00022967"/>
    </source>
</evidence>
<keyword evidence="3" id="KW-0874">Quinone</keyword>
<evidence type="ECO:0000256" key="10">
    <source>
        <dbReference type="ARBA" id="ARBA00023075"/>
    </source>
</evidence>
<keyword evidence="8" id="KW-0411">Iron-sulfur</keyword>
<organism evidence="13 14">
    <name type="scientific">Desulfolithobacter dissulfuricans</name>
    <dbReference type="NCBI Taxonomy" id="2795293"/>
    <lineage>
        <taxon>Bacteria</taxon>
        <taxon>Pseudomonadati</taxon>
        <taxon>Thermodesulfobacteriota</taxon>
        <taxon>Desulfobulbia</taxon>
        <taxon>Desulfobulbales</taxon>
        <taxon>Desulfobulbaceae</taxon>
        <taxon>Desulfolithobacter</taxon>
    </lineage>
</organism>
<dbReference type="GO" id="GO:0016020">
    <property type="term" value="C:membrane"/>
    <property type="evidence" value="ECO:0007669"/>
    <property type="project" value="InterPro"/>
</dbReference>